<protein>
    <submittedName>
        <fullName evidence="1">Uncharacterized protein</fullName>
    </submittedName>
</protein>
<proteinExistence type="predicted"/>
<organism evidence="1 2">
    <name type="scientific">Neocallimastix californiae</name>
    <dbReference type="NCBI Taxonomy" id="1754190"/>
    <lineage>
        <taxon>Eukaryota</taxon>
        <taxon>Fungi</taxon>
        <taxon>Fungi incertae sedis</taxon>
        <taxon>Chytridiomycota</taxon>
        <taxon>Chytridiomycota incertae sedis</taxon>
        <taxon>Neocallimastigomycetes</taxon>
        <taxon>Neocallimastigales</taxon>
        <taxon>Neocallimastigaceae</taxon>
        <taxon>Neocallimastix</taxon>
    </lineage>
</organism>
<accession>A0A1Y2DM55</accession>
<evidence type="ECO:0000313" key="2">
    <source>
        <dbReference type="Proteomes" id="UP000193920"/>
    </source>
</evidence>
<keyword evidence="2" id="KW-1185">Reference proteome</keyword>
<dbReference type="OrthoDB" id="2136115at2759"/>
<dbReference type="Proteomes" id="UP000193920">
    <property type="component" value="Unassembled WGS sequence"/>
</dbReference>
<dbReference type="EMBL" id="MCOG01000062">
    <property type="protein sequence ID" value="ORY60311.1"/>
    <property type="molecule type" value="Genomic_DNA"/>
</dbReference>
<gene>
    <name evidence="1" type="ORF">LY90DRAFT_701286</name>
</gene>
<sequence length="160" mass="17819">MNNDTTGFVPSKVRDLENFDQVSVFCSDIGNMPPDKTAEAELTIKETINAISKKAKGCTDNSITGLYIALIEKIKNKLSISFPFVTPYANNAMNTIAGIDLINHPDKLGTLLFSSQQIEGYFDLDILLESAGLLYRYNYEYLKSTVIPFMEDNGLESYIP</sequence>
<name>A0A1Y2DM55_9FUNG</name>
<dbReference type="AlphaFoldDB" id="A0A1Y2DM55"/>
<evidence type="ECO:0000313" key="1">
    <source>
        <dbReference type="EMBL" id="ORY60311.1"/>
    </source>
</evidence>
<comment type="caution">
    <text evidence="1">The sequence shown here is derived from an EMBL/GenBank/DDBJ whole genome shotgun (WGS) entry which is preliminary data.</text>
</comment>
<reference evidence="1 2" key="1">
    <citation type="submission" date="2016-08" db="EMBL/GenBank/DDBJ databases">
        <title>A Parts List for Fungal Cellulosomes Revealed by Comparative Genomics.</title>
        <authorList>
            <consortium name="DOE Joint Genome Institute"/>
            <person name="Haitjema C.H."/>
            <person name="Gilmore S.P."/>
            <person name="Henske J.K."/>
            <person name="Solomon K.V."/>
            <person name="De Groot R."/>
            <person name="Kuo A."/>
            <person name="Mondo S.J."/>
            <person name="Salamov A.A."/>
            <person name="Labutti K."/>
            <person name="Zhao Z."/>
            <person name="Chiniquy J."/>
            <person name="Barry K."/>
            <person name="Brewer H.M."/>
            <person name="Purvine S.O."/>
            <person name="Wright A.T."/>
            <person name="Boxma B."/>
            <person name="Van Alen T."/>
            <person name="Hackstein J.H."/>
            <person name="Baker S.E."/>
            <person name="Grigoriev I.V."/>
            <person name="O'Malley M.A."/>
        </authorList>
    </citation>
    <scope>NUCLEOTIDE SEQUENCE [LARGE SCALE GENOMIC DNA]</scope>
    <source>
        <strain evidence="1 2">G1</strain>
    </source>
</reference>